<feature type="region of interest" description="Disordered" evidence="3">
    <location>
        <begin position="1"/>
        <end position="22"/>
    </location>
</feature>
<dbReference type="Proteomes" id="UP001457282">
    <property type="component" value="Unassembled WGS sequence"/>
</dbReference>
<keyword evidence="2" id="KW-0611">Plant defense</keyword>
<evidence type="ECO:0000313" key="4">
    <source>
        <dbReference type="EMBL" id="KAK9949742.1"/>
    </source>
</evidence>
<sequence>MESSSAHDHQEQEQQQQQKEERHRLLLSPCHFFEQLINTCLKCLGLDHDYSEKTKADHQQYYPPPQTEMEMKFTEEVVVMSTRALRAKRPPISSGSGGQINYSSS</sequence>
<reference evidence="4 5" key="1">
    <citation type="journal article" date="2023" name="G3 (Bethesda)">
        <title>A chromosome-length genome assembly and annotation of blackberry (Rubus argutus, cv. 'Hillquist').</title>
        <authorList>
            <person name="Bruna T."/>
            <person name="Aryal R."/>
            <person name="Dudchenko O."/>
            <person name="Sargent D.J."/>
            <person name="Mead D."/>
            <person name="Buti M."/>
            <person name="Cavallini A."/>
            <person name="Hytonen T."/>
            <person name="Andres J."/>
            <person name="Pham M."/>
            <person name="Weisz D."/>
            <person name="Mascagni F."/>
            <person name="Usai G."/>
            <person name="Natali L."/>
            <person name="Bassil N."/>
            <person name="Fernandez G.E."/>
            <person name="Lomsadze A."/>
            <person name="Armour M."/>
            <person name="Olukolu B."/>
            <person name="Poorten T."/>
            <person name="Britton C."/>
            <person name="Davik J."/>
            <person name="Ashrafi H."/>
            <person name="Aiden E.L."/>
            <person name="Borodovsky M."/>
            <person name="Worthington M."/>
        </authorList>
    </citation>
    <scope>NUCLEOTIDE SEQUENCE [LARGE SCALE GENOMIC DNA]</scope>
    <source>
        <strain evidence="4">PI 553951</strain>
    </source>
</reference>
<accession>A0AAW1YM60</accession>
<gene>
    <name evidence="4" type="ORF">M0R45_005258</name>
</gene>
<evidence type="ECO:0000256" key="3">
    <source>
        <dbReference type="SAM" id="MobiDB-lite"/>
    </source>
</evidence>
<organism evidence="4 5">
    <name type="scientific">Rubus argutus</name>
    <name type="common">Southern blackberry</name>
    <dbReference type="NCBI Taxonomy" id="59490"/>
    <lineage>
        <taxon>Eukaryota</taxon>
        <taxon>Viridiplantae</taxon>
        <taxon>Streptophyta</taxon>
        <taxon>Embryophyta</taxon>
        <taxon>Tracheophyta</taxon>
        <taxon>Spermatophyta</taxon>
        <taxon>Magnoliopsida</taxon>
        <taxon>eudicotyledons</taxon>
        <taxon>Gunneridae</taxon>
        <taxon>Pentapetalae</taxon>
        <taxon>rosids</taxon>
        <taxon>fabids</taxon>
        <taxon>Rosales</taxon>
        <taxon>Rosaceae</taxon>
        <taxon>Rosoideae</taxon>
        <taxon>Rosoideae incertae sedis</taxon>
        <taxon>Rubus</taxon>
    </lineage>
</organism>
<name>A0AAW1YM60_RUBAR</name>
<proteinExistence type="inferred from homology"/>
<keyword evidence="5" id="KW-1185">Reference proteome</keyword>
<dbReference type="AlphaFoldDB" id="A0AAW1YM60"/>
<comment type="caution">
    <text evidence="4">The sequence shown here is derived from an EMBL/GenBank/DDBJ whole genome shotgun (WGS) entry which is preliminary data.</text>
</comment>
<evidence type="ECO:0000256" key="1">
    <source>
        <dbReference type="ARBA" id="ARBA00011021"/>
    </source>
</evidence>
<protein>
    <submittedName>
        <fullName evidence="4">Uncharacterized protein</fullName>
    </submittedName>
</protein>
<dbReference type="GO" id="GO:0045087">
    <property type="term" value="P:innate immune response"/>
    <property type="evidence" value="ECO:0007669"/>
    <property type="project" value="InterPro"/>
</dbReference>
<comment type="similarity">
    <text evidence="1">Belongs to the brassicaceae elicitor peptide family.</text>
</comment>
<dbReference type="EMBL" id="JBEDUW010000001">
    <property type="protein sequence ID" value="KAK9949742.1"/>
    <property type="molecule type" value="Genomic_DNA"/>
</dbReference>
<evidence type="ECO:0000313" key="5">
    <source>
        <dbReference type="Proteomes" id="UP001457282"/>
    </source>
</evidence>
<dbReference type="Pfam" id="PF17232">
    <property type="entry name" value="Pep1_7"/>
    <property type="match status" value="1"/>
</dbReference>
<evidence type="ECO:0000256" key="2">
    <source>
        <dbReference type="ARBA" id="ARBA00022821"/>
    </source>
</evidence>
<dbReference type="InterPro" id="IPR035176">
    <property type="entry name" value="PEP"/>
</dbReference>